<evidence type="ECO:0000313" key="2">
    <source>
        <dbReference type="Proteomes" id="UP000460650"/>
    </source>
</evidence>
<accession>A0A7V8B0K7</accession>
<protein>
    <submittedName>
        <fullName evidence="1">Sce7726 family protein</fullName>
    </submittedName>
</protein>
<dbReference type="AlphaFoldDB" id="A0A7V8B0K7"/>
<dbReference type="Proteomes" id="UP000460650">
    <property type="component" value="Unassembled WGS sequence"/>
</dbReference>
<gene>
    <name evidence="1" type="ORF">F9K94_22615</name>
</gene>
<dbReference type="NCBIfam" id="NF033832">
    <property type="entry name" value="sce7726_fam"/>
    <property type="match status" value="1"/>
</dbReference>
<dbReference type="InterPro" id="IPR047729">
    <property type="entry name" value="Sce7726-like"/>
</dbReference>
<sequence length="198" mass="22118">MMMLATTDQEIRAALHRKKLRSYRRTDDVIIVDELGLSHAKVRIDVAVISAEVHGFEIKSSLDTLDRLPGQLEFYSKGLSRLTLVCADKHLAKAERIVPDWCGLICAEKGPRGGITFETVRRARANPSVDAIQVAHLLWHSEAAELLAGFGASPRELKRSRLQLYIDLAAQMPIADLIAAIRNFMVQRSAWRDQPAHA</sequence>
<proteinExistence type="predicted"/>
<dbReference type="EMBL" id="WBVY01000009">
    <property type="protein sequence ID" value="KAB2654862.1"/>
    <property type="molecule type" value="Genomic_DNA"/>
</dbReference>
<comment type="caution">
    <text evidence="1">The sequence shown here is derived from an EMBL/GenBank/DDBJ whole genome shotgun (WGS) entry which is preliminary data.</text>
</comment>
<evidence type="ECO:0000313" key="1">
    <source>
        <dbReference type="EMBL" id="KAB2654862.1"/>
    </source>
</evidence>
<name>A0A7V8B0K7_9HYPH</name>
<organism evidence="1 2">
    <name type="scientific">Brucella tritici</name>
    <dbReference type="NCBI Taxonomy" id="94626"/>
    <lineage>
        <taxon>Bacteria</taxon>
        <taxon>Pseudomonadati</taxon>
        <taxon>Pseudomonadota</taxon>
        <taxon>Alphaproteobacteria</taxon>
        <taxon>Hyphomicrobiales</taxon>
        <taxon>Brucellaceae</taxon>
        <taxon>Brucella/Ochrobactrum group</taxon>
        <taxon>Brucella</taxon>
    </lineage>
</organism>
<reference evidence="1 2" key="1">
    <citation type="submission" date="2019-09" db="EMBL/GenBank/DDBJ databases">
        <title>Taxonomic organization of the family Brucellaceae based on a phylogenomic approach.</title>
        <authorList>
            <person name="Leclercq S."/>
            <person name="Cloeckaert A."/>
            <person name="Zygmunt M.S."/>
        </authorList>
    </citation>
    <scope>NUCLEOTIDE SEQUENCE [LARGE SCALE GENOMIC DNA]</scope>
    <source>
        <strain evidence="1 2">TA93</strain>
    </source>
</reference>
<dbReference type="RefSeq" id="WP_151648790.1">
    <property type="nucleotide sequence ID" value="NZ_WBVY01000009.1"/>
</dbReference>